<keyword evidence="9" id="KW-0170">Cobalt</keyword>
<evidence type="ECO:0000313" key="13">
    <source>
        <dbReference type="Proteomes" id="UP000183529"/>
    </source>
</evidence>
<evidence type="ECO:0000256" key="7">
    <source>
        <dbReference type="ARBA" id="ARBA00023004"/>
    </source>
</evidence>
<feature type="region of interest" description="Disordered" evidence="10">
    <location>
        <begin position="135"/>
        <end position="159"/>
    </location>
</feature>
<evidence type="ECO:0000256" key="3">
    <source>
        <dbReference type="ARBA" id="ARBA00022694"/>
    </source>
</evidence>
<gene>
    <name evidence="9" type="primary">queG</name>
    <name evidence="12" type="ORF">SAMN05216550_102352</name>
</gene>
<comment type="subunit">
    <text evidence="9">Monomer.</text>
</comment>
<feature type="active site" description="Proton donor" evidence="9">
    <location>
        <position position="220"/>
    </location>
</feature>
<keyword evidence="1 9" id="KW-0004">4Fe-4S</keyword>
<evidence type="ECO:0000256" key="1">
    <source>
        <dbReference type="ARBA" id="ARBA00022485"/>
    </source>
</evidence>
<feature type="binding site" evidence="9">
    <location>
        <position position="286"/>
    </location>
    <ligand>
        <name>[4Fe-4S] cluster</name>
        <dbReference type="ChEBI" id="CHEBI:49883"/>
        <label>1</label>
    </ligand>
</feature>
<comment type="cofactor">
    <cofactor evidence="9">
        <name>[4Fe-4S] cluster</name>
        <dbReference type="ChEBI" id="CHEBI:49883"/>
    </cofactor>
    <text evidence="9">Binds 2 [4Fe-4S] clusters per monomer.</text>
</comment>
<feature type="binding site" evidence="9">
    <location>
        <position position="318"/>
    </location>
    <ligand>
        <name>tRNA</name>
        <dbReference type="ChEBI" id="CHEBI:17843"/>
    </ligand>
</feature>
<dbReference type="Pfam" id="PF08331">
    <property type="entry name" value="QueG_DUF1730"/>
    <property type="match status" value="1"/>
</dbReference>
<keyword evidence="4 9" id="KW-0479">Metal-binding</keyword>
<evidence type="ECO:0000256" key="6">
    <source>
        <dbReference type="ARBA" id="ARBA00023002"/>
    </source>
</evidence>
<dbReference type="EC" id="1.17.99.6" evidence="9"/>
<comment type="caution">
    <text evidence="9">Lacks conserved residue(s) required for the propagation of feature annotation.</text>
</comment>
<feature type="compositionally biased region" description="Low complexity" evidence="10">
    <location>
        <begin position="419"/>
        <end position="428"/>
    </location>
</feature>
<evidence type="ECO:0000256" key="5">
    <source>
        <dbReference type="ARBA" id="ARBA00022785"/>
    </source>
</evidence>
<dbReference type="Gene3D" id="3.30.70.20">
    <property type="match status" value="1"/>
</dbReference>
<feature type="binding site" evidence="9">
    <location>
        <position position="309"/>
    </location>
    <ligand>
        <name>[4Fe-4S] cluster</name>
        <dbReference type="ChEBI" id="CHEBI:49883"/>
        <label>2</label>
    </ligand>
</feature>
<evidence type="ECO:0000256" key="2">
    <source>
        <dbReference type="ARBA" id="ARBA00022490"/>
    </source>
</evidence>
<dbReference type="PANTHER" id="PTHR30002:SF4">
    <property type="entry name" value="EPOXYQUEUOSINE REDUCTASE"/>
    <property type="match status" value="1"/>
</dbReference>
<feature type="binding site" evidence="9">
    <location>
        <begin position="336"/>
        <end position="337"/>
    </location>
    <ligand>
        <name>cob(II)alamin</name>
        <dbReference type="ChEBI" id="CHEBI:16304"/>
    </ligand>
</feature>
<feature type="binding site" evidence="9">
    <location>
        <position position="289"/>
    </location>
    <ligand>
        <name>[4Fe-4S] cluster</name>
        <dbReference type="ChEBI" id="CHEBI:49883"/>
        <label>1</label>
    </ligand>
</feature>
<accession>A0AAQ1JSG5</accession>
<keyword evidence="3 9" id="KW-0819">tRNA processing</keyword>
<dbReference type="FunFam" id="3.30.70.20:FF:000017">
    <property type="entry name" value="Epoxyqueuosine reductase"/>
    <property type="match status" value="1"/>
</dbReference>
<dbReference type="Proteomes" id="UP000183529">
    <property type="component" value="Unassembled WGS sequence"/>
</dbReference>
<feature type="binding site" evidence="9">
    <location>
        <position position="283"/>
    </location>
    <ligand>
        <name>[4Fe-4S] cluster</name>
        <dbReference type="ChEBI" id="CHEBI:49883"/>
        <label>1</label>
    </ligand>
</feature>
<feature type="domain" description="4Fe-4S ferredoxin-type" evidence="11">
    <location>
        <begin position="274"/>
        <end position="303"/>
    </location>
</feature>
<evidence type="ECO:0000256" key="9">
    <source>
        <dbReference type="HAMAP-Rule" id="MF_00916"/>
    </source>
</evidence>
<feature type="binding site" evidence="9">
    <location>
        <position position="255"/>
    </location>
    <ligand>
        <name>cob(II)alamin</name>
        <dbReference type="ChEBI" id="CHEBI:16304"/>
    </ligand>
</feature>
<dbReference type="GO" id="GO:0008616">
    <property type="term" value="P:tRNA queuosine(34) biosynthetic process"/>
    <property type="evidence" value="ECO:0007669"/>
    <property type="project" value="UniProtKB-UniRule"/>
</dbReference>
<feature type="binding site" evidence="9">
    <location>
        <position position="293"/>
    </location>
    <ligand>
        <name>[4Fe-4S] cluster</name>
        <dbReference type="ChEBI" id="CHEBI:49883"/>
        <label>2</label>
    </ligand>
</feature>
<dbReference type="PANTHER" id="PTHR30002">
    <property type="entry name" value="EPOXYQUEUOSINE REDUCTASE"/>
    <property type="match status" value="1"/>
</dbReference>
<organism evidence="12 13">
    <name type="scientific">Paraburkholderia tropica</name>
    <dbReference type="NCBI Taxonomy" id="92647"/>
    <lineage>
        <taxon>Bacteria</taxon>
        <taxon>Pseudomonadati</taxon>
        <taxon>Pseudomonadota</taxon>
        <taxon>Betaproteobacteria</taxon>
        <taxon>Burkholderiales</taxon>
        <taxon>Burkholderiaceae</taxon>
        <taxon>Paraburkholderia</taxon>
    </lineage>
</organism>
<evidence type="ECO:0000259" key="11">
    <source>
        <dbReference type="PROSITE" id="PS51379"/>
    </source>
</evidence>
<feature type="region of interest" description="Disordered" evidence="10">
    <location>
        <begin position="1"/>
        <end position="31"/>
    </location>
</feature>
<feature type="binding site" evidence="9">
    <location>
        <position position="311"/>
    </location>
    <ligand>
        <name>cob(II)alamin</name>
        <dbReference type="ChEBI" id="CHEBI:16304"/>
    </ligand>
</feature>
<keyword evidence="5 9" id="KW-0671">Queuosine biosynthesis</keyword>
<reference evidence="12 13" key="1">
    <citation type="submission" date="2016-10" db="EMBL/GenBank/DDBJ databases">
        <authorList>
            <person name="Varghese N."/>
            <person name="Submissions S."/>
        </authorList>
    </citation>
    <scope>NUCLEOTIDE SEQUENCE [LARGE SCALE GENOMIC DNA]</scope>
    <source>
        <strain evidence="12 13">LMG 22274</strain>
    </source>
</reference>
<dbReference type="PROSITE" id="PS51379">
    <property type="entry name" value="4FE4S_FER_2"/>
    <property type="match status" value="1"/>
</dbReference>
<keyword evidence="6 9" id="KW-0560">Oxidoreductase</keyword>
<keyword evidence="8 9" id="KW-0411">Iron-sulfur</keyword>
<dbReference type="NCBIfam" id="TIGR00276">
    <property type="entry name" value="tRNA epoxyqueuosine(34) reductase QueG"/>
    <property type="match status" value="1"/>
</dbReference>
<dbReference type="InterPro" id="IPR017896">
    <property type="entry name" value="4Fe4S_Fe-S-bd"/>
</dbReference>
<dbReference type="GO" id="GO:0046872">
    <property type="term" value="F:metal ion binding"/>
    <property type="evidence" value="ECO:0007669"/>
    <property type="project" value="UniProtKB-KW"/>
</dbReference>
<comment type="catalytic activity">
    <reaction evidence="9">
        <text>epoxyqueuosine(34) in tRNA + AH2 = queuosine(34) in tRNA + A + H2O</text>
        <dbReference type="Rhea" id="RHEA:32159"/>
        <dbReference type="Rhea" id="RHEA-COMP:18571"/>
        <dbReference type="Rhea" id="RHEA-COMP:18582"/>
        <dbReference type="ChEBI" id="CHEBI:13193"/>
        <dbReference type="ChEBI" id="CHEBI:15377"/>
        <dbReference type="ChEBI" id="CHEBI:17499"/>
        <dbReference type="ChEBI" id="CHEBI:194431"/>
        <dbReference type="ChEBI" id="CHEBI:194443"/>
        <dbReference type="EC" id="1.17.99.6"/>
    </reaction>
</comment>
<dbReference type="GO" id="GO:0005737">
    <property type="term" value="C:cytoplasm"/>
    <property type="evidence" value="ECO:0007669"/>
    <property type="project" value="UniProtKB-SubCell"/>
</dbReference>
<protein>
    <recommendedName>
        <fullName evidence="9">Epoxyqueuosine reductase</fullName>
        <ecNumber evidence="9">1.17.99.6</ecNumber>
    </recommendedName>
    <alternativeName>
        <fullName evidence="9">Queuosine biosynthesis protein QueG</fullName>
    </alternativeName>
</protein>
<evidence type="ECO:0000256" key="4">
    <source>
        <dbReference type="ARBA" id="ARBA00022723"/>
    </source>
</evidence>
<dbReference type="GO" id="GO:0052693">
    <property type="term" value="F:epoxyqueuosine reductase activity"/>
    <property type="evidence" value="ECO:0007669"/>
    <property type="project" value="UniProtKB-UniRule"/>
</dbReference>
<comment type="cofactor">
    <cofactor evidence="9">
        <name>cob(II)alamin</name>
        <dbReference type="ChEBI" id="CHEBI:16304"/>
    </cofactor>
</comment>
<feature type="binding site" evidence="9">
    <location>
        <position position="104"/>
    </location>
    <ligand>
        <name>cob(II)alamin</name>
        <dbReference type="ChEBI" id="CHEBI:16304"/>
    </ligand>
</feature>
<name>A0AAQ1JSG5_9BURK</name>
<keyword evidence="2 9" id="KW-0963">Cytoplasm</keyword>
<comment type="subcellular location">
    <subcellularLocation>
        <location evidence="9">Cytoplasm</location>
    </subcellularLocation>
</comment>
<evidence type="ECO:0000256" key="10">
    <source>
        <dbReference type="SAM" id="MobiDB-lite"/>
    </source>
</evidence>
<dbReference type="InterPro" id="IPR017900">
    <property type="entry name" value="4Fe4S_Fe_S_CS"/>
</dbReference>
<evidence type="ECO:0000256" key="8">
    <source>
        <dbReference type="ARBA" id="ARBA00023014"/>
    </source>
</evidence>
<dbReference type="InterPro" id="IPR013542">
    <property type="entry name" value="QueG_DUF1730"/>
</dbReference>
<sequence>MNPSHSPLNQTLAAEAAREPDEASASRASSCAQQTQSAGASATLDAAALAALATQIRAWGRELGFGAIGISDTDLSHAEAGLAAWLEAGCHGEMDYMAKHGMKRARPAELVAGTRRVITARMAYLPAATLDPSAAAATEHATGQAAESASQGADEGRRGHAIHDDWRQREHARLADPHAAVVSIYARGRDYHKVMRARLQQLAERIEGEIGAFGFRVFTDSAPVLEVELAQKAGIGWRGKHTLLLQRDAGSLFFLGEIYVDVPLPTDADDPASAAPETPGAHCGSCTRCIDACPTGAITGPYRVDARRCISYLTIELKGSIPLDMRPLIGNRVYGCDDCQLVCPWNKFAQAAPVADFDVRHGLDRASLVELFGWSAAQFDERMQGSAIRRIGYESWSRNIAVAMGNALRAPRVDDATGTSETSETSETSARREAIVDALRARAQDESAVVREHVQWALEAA</sequence>
<comment type="function">
    <text evidence="9">Catalyzes the conversion of epoxyqueuosine (oQ) to queuosine (Q), which is a hypermodified base found in the wobble positions of tRNA(Asp), tRNA(Asn), tRNA(His) and tRNA(Tyr).</text>
</comment>
<proteinExistence type="inferred from homology"/>
<dbReference type="GO" id="GO:0031419">
    <property type="term" value="F:cobalamin binding"/>
    <property type="evidence" value="ECO:0007669"/>
    <property type="project" value="UniProtKB-KW"/>
</dbReference>
<dbReference type="EMBL" id="FNZM01000002">
    <property type="protein sequence ID" value="SEJ08323.1"/>
    <property type="molecule type" value="Genomic_DNA"/>
</dbReference>
<feature type="binding site" evidence="9">
    <location>
        <position position="220"/>
    </location>
    <ligand>
        <name>cob(II)alamin</name>
        <dbReference type="ChEBI" id="CHEBI:16304"/>
    </ligand>
</feature>
<dbReference type="SUPFAM" id="SSF54862">
    <property type="entry name" value="4Fe-4S ferredoxins"/>
    <property type="match status" value="1"/>
</dbReference>
<comment type="caution">
    <text evidence="12">The sequence shown here is derived from an EMBL/GenBank/DDBJ whole genome shotgun (WGS) entry which is preliminary data.</text>
</comment>
<dbReference type="Pfam" id="PF13484">
    <property type="entry name" value="Fer4_16"/>
    <property type="match status" value="1"/>
</dbReference>
<evidence type="ECO:0000313" key="12">
    <source>
        <dbReference type="EMBL" id="SEJ08323.1"/>
    </source>
</evidence>
<keyword evidence="7 9" id="KW-0408">Iron</keyword>
<feature type="compositionally biased region" description="Polar residues" evidence="10">
    <location>
        <begin position="1"/>
        <end position="12"/>
    </location>
</feature>
<keyword evidence="9" id="KW-0846">Cobalamin</keyword>
<feature type="binding site" evidence="9">
    <location>
        <position position="343"/>
    </location>
    <ligand>
        <name>[4Fe-4S] cluster</name>
        <dbReference type="ChEBI" id="CHEBI:49883"/>
        <label>1</label>
    </ligand>
</feature>
<comment type="pathway">
    <text evidence="9">tRNA modification; tRNA-queuosine biosynthesis.</text>
</comment>
<feature type="binding site" evidence="9">
    <location>
        <position position="336"/>
    </location>
    <ligand>
        <name>[4Fe-4S] cluster</name>
        <dbReference type="ChEBI" id="CHEBI:49883"/>
        <label>2</label>
    </ligand>
</feature>
<dbReference type="PROSITE" id="PS00198">
    <property type="entry name" value="4FE4S_FER_1"/>
    <property type="match status" value="1"/>
</dbReference>
<dbReference type="GO" id="GO:0051539">
    <property type="term" value="F:4 iron, 4 sulfur cluster binding"/>
    <property type="evidence" value="ECO:0007669"/>
    <property type="project" value="UniProtKB-KW"/>
</dbReference>
<feature type="binding site" evidence="9">
    <location>
        <position position="244"/>
    </location>
    <ligand>
        <name>cob(II)alamin</name>
        <dbReference type="ChEBI" id="CHEBI:16304"/>
    </ligand>
</feature>
<feature type="binding site" evidence="9">
    <location>
        <position position="339"/>
    </location>
    <ligand>
        <name>[4Fe-4S] cluster</name>
        <dbReference type="ChEBI" id="CHEBI:49883"/>
        <label>2</label>
    </ligand>
</feature>
<dbReference type="HAMAP" id="MF_00916">
    <property type="entry name" value="QueG"/>
    <property type="match status" value="1"/>
</dbReference>
<feature type="region of interest" description="Disordered" evidence="10">
    <location>
        <begin position="412"/>
        <end position="431"/>
    </location>
</feature>
<feature type="compositionally biased region" description="Low complexity" evidence="10">
    <location>
        <begin position="135"/>
        <end position="147"/>
    </location>
</feature>
<dbReference type="InterPro" id="IPR004453">
    <property type="entry name" value="QueG"/>
</dbReference>
<comment type="similarity">
    <text evidence="9">Belongs to the QueG family.</text>
</comment>
<dbReference type="AlphaFoldDB" id="A0AAQ1JSG5"/>